<evidence type="ECO:0000313" key="4">
    <source>
        <dbReference type="Proteomes" id="UP000292702"/>
    </source>
</evidence>
<dbReference type="Proteomes" id="UP000292702">
    <property type="component" value="Unassembled WGS sequence"/>
</dbReference>
<dbReference type="EMBL" id="RWJN01000025">
    <property type="protein sequence ID" value="TCD70204.1"/>
    <property type="molecule type" value="Genomic_DNA"/>
</dbReference>
<evidence type="ECO:0000256" key="1">
    <source>
        <dbReference type="SAM" id="MobiDB-lite"/>
    </source>
</evidence>
<accession>A0A4R0S1V3</accession>
<reference evidence="3 4" key="1">
    <citation type="submission" date="2018-11" db="EMBL/GenBank/DDBJ databases">
        <title>Genome assembly of Steccherinum ochraceum LE-BIN_3174, the white-rot fungus of the Steccherinaceae family (The Residual Polyporoid clade, Polyporales, Basidiomycota).</title>
        <authorList>
            <person name="Fedorova T.V."/>
            <person name="Glazunova O.A."/>
            <person name="Landesman E.O."/>
            <person name="Moiseenko K.V."/>
            <person name="Psurtseva N.V."/>
            <person name="Savinova O.S."/>
            <person name="Shakhova N.V."/>
            <person name="Tyazhelova T.V."/>
            <person name="Vasina D.V."/>
        </authorList>
    </citation>
    <scope>NUCLEOTIDE SEQUENCE [LARGE SCALE GENOMIC DNA]</scope>
    <source>
        <strain evidence="3 4">LE-BIN_3174</strain>
    </source>
</reference>
<proteinExistence type="predicted"/>
<name>A0A4R0S1V3_9APHY</name>
<sequence length="109" mass="11648">MRAFIFLAFIAATTQVASAMPTAVISRRNPRAWRNEIAPAHSLSSKWTRSLGADSSGGTGNIRGSDSDSESRSGVTINQPVRVLSSQTQGISKTPSGSDSSRKRADRLR</sequence>
<keyword evidence="4" id="KW-1185">Reference proteome</keyword>
<evidence type="ECO:0000256" key="2">
    <source>
        <dbReference type="SAM" id="SignalP"/>
    </source>
</evidence>
<organism evidence="3 4">
    <name type="scientific">Steccherinum ochraceum</name>
    <dbReference type="NCBI Taxonomy" id="92696"/>
    <lineage>
        <taxon>Eukaryota</taxon>
        <taxon>Fungi</taxon>
        <taxon>Dikarya</taxon>
        <taxon>Basidiomycota</taxon>
        <taxon>Agaricomycotina</taxon>
        <taxon>Agaricomycetes</taxon>
        <taxon>Polyporales</taxon>
        <taxon>Steccherinaceae</taxon>
        <taxon>Steccherinum</taxon>
    </lineage>
</organism>
<dbReference type="AlphaFoldDB" id="A0A4R0S1V3"/>
<keyword evidence="2" id="KW-0732">Signal</keyword>
<evidence type="ECO:0000313" key="3">
    <source>
        <dbReference type="EMBL" id="TCD70204.1"/>
    </source>
</evidence>
<feature type="compositionally biased region" description="Basic and acidic residues" evidence="1">
    <location>
        <begin position="100"/>
        <end position="109"/>
    </location>
</feature>
<feature type="region of interest" description="Disordered" evidence="1">
    <location>
        <begin position="43"/>
        <end position="109"/>
    </location>
</feature>
<protein>
    <submittedName>
        <fullName evidence="3">Uncharacterized protein</fullName>
    </submittedName>
</protein>
<feature type="signal peptide" evidence="2">
    <location>
        <begin position="1"/>
        <end position="19"/>
    </location>
</feature>
<gene>
    <name evidence="3" type="ORF">EIP91_004384</name>
</gene>
<feature type="chain" id="PRO_5020617594" evidence="2">
    <location>
        <begin position="20"/>
        <end position="109"/>
    </location>
</feature>
<feature type="compositionally biased region" description="Polar residues" evidence="1">
    <location>
        <begin position="75"/>
        <end position="99"/>
    </location>
</feature>
<comment type="caution">
    <text evidence="3">The sequence shown here is derived from an EMBL/GenBank/DDBJ whole genome shotgun (WGS) entry which is preliminary data.</text>
</comment>